<evidence type="ECO:0000313" key="4">
    <source>
        <dbReference type="EMBL" id="XBO43902.1"/>
    </source>
</evidence>
<dbReference type="AlphaFoldDB" id="A0AAU7JUG5"/>
<accession>A0AAU7JUG5</accession>
<gene>
    <name evidence="4" type="ORF">ABEG17_00810</name>
</gene>
<sequence>MEIREGGLQTPQVAALLAAHVEDMRRYSPPDSVHTLDLDRLRTPDLSFWSVWEGQEVLGCGALRELDPSHGELKSMRTAAEHRGRGVGSLVLEHLVTEASARSYSRLSLETGSPQEFAPARRLYARRGFVECGPFGPYAADDFSVFMTLPLD</sequence>
<proteinExistence type="predicted"/>
<name>A0AAU7JUG5_9MICO</name>
<evidence type="ECO:0000256" key="2">
    <source>
        <dbReference type="ARBA" id="ARBA00023315"/>
    </source>
</evidence>
<protein>
    <submittedName>
        <fullName evidence="4">GNAT family N-acetyltransferase</fullName>
    </submittedName>
</protein>
<dbReference type="Pfam" id="PF00583">
    <property type="entry name" value="Acetyltransf_1"/>
    <property type="match status" value="1"/>
</dbReference>
<keyword evidence="1" id="KW-0808">Transferase</keyword>
<evidence type="ECO:0000259" key="3">
    <source>
        <dbReference type="PROSITE" id="PS51186"/>
    </source>
</evidence>
<feature type="domain" description="N-acetyltransferase" evidence="3">
    <location>
        <begin position="1"/>
        <end position="152"/>
    </location>
</feature>
<dbReference type="InterPro" id="IPR050832">
    <property type="entry name" value="Bact_Acetyltransf"/>
</dbReference>
<keyword evidence="2" id="KW-0012">Acyltransferase</keyword>
<reference evidence="4" key="1">
    <citation type="submission" date="2024-05" db="EMBL/GenBank/DDBJ databases">
        <authorList>
            <person name="Kim S."/>
            <person name="Heo J."/>
            <person name="Choi H."/>
            <person name="Choi Y."/>
            <person name="Kwon S.-W."/>
            <person name="Kim Y."/>
        </authorList>
    </citation>
    <scope>NUCLEOTIDE SEQUENCE</scope>
    <source>
        <strain evidence="4">KACC 23699</strain>
    </source>
</reference>
<dbReference type="SUPFAM" id="SSF55729">
    <property type="entry name" value="Acyl-CoA N-acyltransferases (Nat)"/>
    <property type="match status" value="1"/>
</dbReference>
<evidence type="ECO:0000256" key="1">
    <source>
        <dbReference type="ARBA" id="ARBA00022679"/>
    </source>
</evidence>
<dbReference type="CDD" id="cd04301">
    <property type="entry name" value="NAT_SF"/>
    <property type="match status" value="1"/>
</dbReference>
<dbReference type="InterPro" id="IPR016181">
    <property type="entry name" value="Acyl_CoA_acyltransferase"/>
</dbReference>
<dbReference type="Gene3D" id="3.40.630.30">
    <property type="match status" value="1"/>
</dbReference>
<dbReference type="PANTHER" id="PTHR43877">
    <property type="entry name" value="AMINOALKYLPHOSPHONATE N-ACETYLTRANSFERASE-RELATED-RELATED"/>
    <property type="match status" value="1"/>
</dbReference>
<dbReference type="RefSeq" id="WP_406831352.1">
    <property type="nucleotide sequence ID" value="NZ_CP157483.1"/>
</dbReference>
<dbReference type="EMBL" id="CP157483">
    <property type="protein sequence ID" value="XBO43902.1"/>
    <property type="molecule type" value="Genomic_DNA"/>
</dbReference>
<organism evidence="4">
    <name type="scientific">Pedococcus sp. KACC 23699</name>
    <dbReference type="NCBI Taxonomy" id="3149228"/>
    <lineage>
        <taxon>Bacteria</taxon>
        <taxon>Bacillati</taxon>
        <taxon>Actinomycetota</taxon>
        <taxon>Actinomycetes</taxon>
        <taxon>Micrococcales</taxon>
        <taxon>Intrasporangiaceae</taxon>
        <taxon>Pedococcus</taxon>
    </lineage>
</organism>
<dbReference type="PROSITE" id="PS51186">
    <property type="entry name" value="GNAT"/>
    <property type="match status" value="1"/>
</dbReference>
<dbReference type="InterPro" id="IPR000182">
    <property type="entry name" value="GNAT_dom"/>
</dbReference>
<dbReference type="GO" id="GO:0016747">
    <property type="term" value="F:acyltransferase activity, transferring groups other than amino-acyl groups"/>
    <property type="evidence" value="ECO:0007669"/>
    <property type="project" value="InterPro"/>
</dbReference>
<dbReference type="PANTHER" id="PTHR43877:SF5">
    <property type="entry name" value="BLL8307 PROTEIN"/>
    <property type="match status" value="1"/>
</dbReference>